<feature type="region of interest" description="Disordered" evidence="1">
    <location>
        <begin position="1094"/>
        <end position="1158"/>
    </location>
</feature>
<dbReference type="AlphaFoldDB" id="A0A284QS59"/>
<evidence type="ECO:0000313" key="2">
    <source>
        <dbReference type="EMBL" id="SJK99318.1"/>
    </source>
</evidence>
<accession>A0A284QS59</accession>
<protein>
    <submittedName>
        <fullName evidence="2">Uncharacterized protein</fullName>
    </submittedName>
</protein>
<feature type="compositionally biased region" description="Basic and acidic residues" evidence="1">
    <location>
        <begin position="1094"/>
        <end position="1108"/>
    </location>
</feature>
<keyword evidence="3" id="KW-1185">Reference proteome</keyword>
<evidence type="ECO:0000256" key="1">
    <source>
        <dbReference type="SAM" id="MobiDB-lite"/>
    </source>
</evidence>
<feature type="region of interest" description="Disordered" evidence="1">
    <location>
        <begin position="157"/>
        <end position="176"/>
    </location>
</feature>
<sequence length="1186" mass="135975">MPGKQKCIFCAAAFHNGVACKNHERKCPSRKRFCAKTKITSNSSPPTVDMRLENIRQCLSPKRQRLDLNIDIDGTQIASFIPQDAPTQAETVPDESALALDEVAVTLPPTPAMQGSPRTSTGRPKRNTVLPRHLQDMLPSKPTNLRIFAALDKPKPPIQQPPPLCSPSRSPSLSPSEVEPIEFTYHQTEPNDFGLYRRYKEQPSIEPDIGLTIDELSDVPTFTSHASRAAGKPTTLANPFFPFVNATIFQLFAWFYQSMSKSLSDITSLIRNVIRAPDFDCDHFTDTFDAIKEVKALDLIDGQPNLPFSLSGGWHETSVKIRLPQTGVEHVSEEEAPEFEVTGIYHRNILDVIVSAFQDTSFLDYHLKGFEEMWDPGDGHPVERVYGEVYTSERYLEMEDELHPEPDPDGLETVIVPCMYYSDSTHLTSFGTAALWPIYLLFGLLSKYVRARPTSGAAHHLVYMPSLPDRIQDAYKQHFNKPASSEILTFLKRELIHAIWKKLLTAEFLEAYTYGIVILCADNIRWCIFPRFFLYSADYPEKVLLASIKQMGLYLCPWCLIPKSKVHEMGTKNDMKRRIKKERIDSELCQGWIERARGWIFEDGDAVDGKAVNDLLNRESLAPTRNAFSSFLGPFFNFYQLFVIDPLHEIELGTWKALFIHLLRICQFYGANIVQELNHRLVPTFGHGTIQRFNNNVADMKNFAARDYEDLLQCAMPRFEGLFPSKLNKLVLDLLFVFACWHANAKLRMHTEMSLLHEVDVLDTREIPKEREARARQQINSSKKKGSAPKKKIVTAKLRKTFSLSTYKYHAIGDYPAMIRAFRTTDSYSTQSGELEHRRVKHFYGRTNKNKTFAKQISLHVQRQERLQEMQHQIDLNDSMREKCPMPIQDGSEPLPYTDPREHHHISMSLSTKIYLGPWLRENHTDLACTDFLPKLKDHILSRLTGHDANTFTNTNRLNLIIIDNCVYSHQILRINFTSYDVRRSQDTINPCTHSDIMMLSSDLGDEDLHPYLITRRRLSSFFGSVDDPQAFGFVDPAHVLRACHIMPAYHYGSTPDILPPSICCRFNEKDTDWLQYYVNIFVDRDMFKRYTGDGIGHKNTREDTRSDVEEEGESNDSEIETSDTSGEENDDDLLSDEDYVELNEAEEDDNFDDEDESQHINIIMVTLQLRKEKALTEREAITTVF</sequence>
<name>A0A284QS59_ARMOS</name>
<dbReference type="InterPro" id="IPR041078">
    <property type="entry name" value="Plavaka"/>
</dbReference>
<gene>
    <name evidence="2" type="ORF">ARMOST_02611</name>
</gene>
<dbReference type="EMBL" id="FUEG01000002">
    <property type="protein sequence ID" value="SJK99318.1"/>
    <property type="molecule type" value="Genomic_DNA"/>
</dbReference>
<reference evidence="3" key="1">
    <citation type="journal article" date="2017" name="Nat. Ecol. Evol.">
        <title>Genome expansion and lineage-specific genetic innovations in the forest pathogenic fungi Armillaria.</title>
        <authorList>
            <person name="Sipos G."/>
            <person name="Prasanna A.N."/>
            <person name="Walter M.C."/>
            <person name="O'Connor E."/>
            <person name="Balint B."/>
            <person name="Krizsan K."/>
            <person name="Kiss B."/>
            <person name="Hess J."/>
            <person name="Varga T."/>
            <person name="Slot J."/>
            <person name="Riley R."/>
            <person name="Boka B."/>
            <person name="Rigling D."/>
            <person name="Barry K."/>
            <person name="Lee J."/>
            <person name="Mihaltcheva S."/>
            <person name="LaButti K."/>
            <person name="Lipzen A."/>
            <person name="Waldron R."/>
            <person name="Moloney N.M."/>
            <person name="Sperisen C."/>
            <person name="Kredics L."/>
            <person name="Vagvoelgyi C."/>
            <person name="Patrignani A."/>
            <person name="Fitzpatrick D."/>
            <person name="Nagy I."/>
            <person name="Doyle S."/>
            <person name="Anderson J.B."/>
            <person name="Grigoriev I.V."/>
            <person name="Gueldener U."/>
            <person name="Muensterkoetter M."/>
            <person name="Nagy L.G."/>
        </authorList>
    </citation>
    <scope>NUCLEOTIDE SEQUENCE [LARGE SCALE GENOMIC DNA]</scope>
    <source>
        <strain evidence="3">C18/9</strain>
    </source>
</reference>
<evidence type="ECO:0000313" key="3">
    <source>
        <dbReference type="Proteomes" id="UP000219338"/>
    </source>
</evidence>
<dbReference type="OMA" id="RYETHEL"/>
<dbReference type="Pfam" id="PF18759">
    <property type="entry name" value="Plavaka"/>
    <property type="match status" value="1"/>
</dbReference>
<dbReference type="OrthoDB" id="2687259at2759"/>
<proteinExistence type="predicted"/>
<feature type="compositionally biased region" description="Acidic residues" evidence="1">
    <location>
        <begin position="1109"/>
        <end position="1157"/>
    </location>
</feature>
<dbReference type="STRING" id="47428.A0A284QS59"/>
<dbReference type="Proteomes" id="UP000219338">
    <property type="component" value="Unassembled WGS sequence"/>
</dbReference>
<feature type="compositionally biased region" description="Low complexity" evidence="1">
    <location>
        <begin position="166"/>
        <end position="176"/>
    </location>
</feature>
<organism evidence="2 3">
    <name type="scientific">Armillaria ostoyae</name>
    <name type="common">Armillaria root rot fungus</name>
    <dbReference type="NCBI Taxonomy" id="47428"/>
    <lineage>
        <taxon>Eukaryota</taxon>
        <taxon>Fungi</taxon>
        <taxon>Dikarya</taxon>
        <taxon>Basidiomycota</taxon>
        <taxon>Agaricomycotina</taxon>
        <taxon>Agaricomycetes</taxon>
        <taxon>Agaricomycetidae</taxon>
        <taxon>Agaricales</taxon>
        <taxon>Marasmiineae</taxon>
        <taxon>Physalacriaceae</taxon>
        <taxon>Armillaria</taxon>
    </lineage>
</organism>